<dbReference type="Proteomes" id="UP000005707">
    <property type="component" value="Unassembled WGS sequence"/>
</dbReference>
<organism evidence="2 3">
    <name type="scientific">Haloplasma contractile SSD-17B</name>
    <dbReference type="NCBI Taxonomy" id="1033810"/>
    <lineage>
        <taxon>Bacteria</taxon>
        <taxon>Bacillati</taxon>
        <taxon>Mycoplasmatota</taxon>
        <taxon>Mollicutes</taxon>
        <taxon>Haloplasmatales</taxon>
        <taxon>Haloplasmataceae</taxon>
        <taxon>Haloplasma</taxon>
    </lineage>
</organism>
<evidence type="ECO:0000256" key="1">
    <source>
        <dbReference type="SAM" id="Phobius"/>
    </source>
</evidence>
<name>F7PVF7_9MOLU</name>
<reference evidence="2 3" key="1">
    <citation type="journal article" date="2011" name="J. Bacteriol.">
        <title>Genome sequence of Haloplasma contractile, an unusual contractile bacterium from a deep-sea anoxic brine lake.</title>
        <authorList>
            <person name="Antunes A."/>
            <person name="Alam I."/>
            <person name="El Dorry H."/>
            <person name="Siam R."/>
            <person name="Robertson A."/>
            <person name="Bajic V.B."/>
            <person name="Stingl U."/>
        </authorList>
    </citation>
    <scope>NUCLEOTIDE SEQUENCE [LARGE SCALE GENOMIC DNA]</scope>
    <source>
        <strain evidence="2 3">SSD-17B</strain>
    </source>
</reference>
<protein>
    <submittedName>
        <fullName evidence="2">Uncharacterized protein</fullName>
    </submittedName>
</protein>
<dbReference type="RefSeq" id="WP_008825710.1">
    <property type="nucleotide sequence ID" value="NZ_AFNU02000003.1"/>
</dbReference>
<sequence length="226" mass="24852">MNIRNIIVIIIASLLAFGFMETHVEASEDGGTANADCKLVNTIEQELGNTFDAAITYKGDTYGIRQGIETIGACDSDFSLISKFIDEDYFHYLFELGGDNPEQFMMSLIPNEAQIREFTGTIKELVNEIDLPDALVDAGFLDDIDINGTVEFNIPENLDVNLDTNIPDRIEIVTPKNFTIDSNIPDKITVEAELSNTTTGVITVSIVGLFIISSIALIIAIKKESY</sequence>
<gene>
    <name evidence="2" type="ORF">HLPCO_001217</name>
</gene>
<keyword evidence="1" id="KW-0812">Transmembrane</keyword>
<comment type="caution">
    <text evidence="2">The sequence shown here is derived from an EMBL/GenBank/DDBJ whole genome shotgun (WGS) entry which is preliminary data.</text>
</comment>
<dbReference type="AlphaFoldDB" id="F7PVF7"/>
<keyword evidence="1" id="KW-1133">Transmembrane helix</keyword>
<accession>F7PVF7</accession>
<keyword evidence="3" id="KW-1185">Reference proteome</keyword>
<evidence type="ECO:0000313" key="3">
    <source>
        <dbReference type="Proteomes" id="UP000005707"/>
    </source>
</evidence>
<dbReference type="EMBL" id="AFNU02000003">
    <property type="protein sequence ID" value="ERJ12877.1"/>
    <property type="molecule type" value="Genomic_DNA"/>
</dbReference>
<dbReference type="InParanoid" id="F7PVF7"/>
<evidence type="ECO:0000313" key="2">
    <source>
        <dbReference type="EMBL" id="ERJ12877.1"/>
    </source>
</evidence>
<proteinExistence type="predicted"/>
<keyword evidence="1" id="KW-0472">Membrane</keyword>
<feature type="transmembrane region" description="Helical" evidence="1">
    <location>
        <begin position="200"/>
        <end position="221"/>
    </location>
</feature>
<reference evidence="2 3" key="2">
    <citation type="journal article" date="2013" name="PLoS ONE">
        <title>INDIGO - INtegrated Data Warehouse of MIcrobial GenOmes with Examples from the Red Sea Extremophiles.</title>
        <authorList>
            <person name="Alam I."/>
            <person name="Antunes A."/>
            <person name="Kamau A.A."/>
            <person name="Ba Alawi W."/>
            <person name="Kalkatawi M."/>
            <person name="Stingl U."/>
            <person name="Bajic V.B."/>
        </authorList>
    </citation>
    <scope>NUCLEOTIDE SEQUENCE [LARGE SCALE GENOMIC DNA]</scope>
    <source>
        <strain evidence="2 3">SSD-17B</strain>
    </source>
</reference>